<feature type="compositionally biased region" description="Low complexity" evidence="6">
    <location>
        <begin position="609"/>
        <end position="624"/>
    </location>
</feature>
<evidence type="ECO:0000313" key="9">
    <source>
        <dbReference type="Proteomes" id="UP000716291"/>
    </source>
</evidence>
<comment type="caution">
    <text evidence="8">The sequence shown here is derived from an EMBL/GenBank/DDBJ whole genome shotgun (WGS) entry which is preliminary data.</text>
</comment>
<dbReference type="Gene3D" id="3.20.20.220">
    <property type="match status" value="2"/>
</dbReference>
<comment type="function">
    <text evidence="5">Converts proline to delta-1-pyrroline-5-carboxylate.</text>
</comment>
<evidence type="ECO:0000256" key="2">
    <source>
        <dbReference type="ARBA" id="ARBA00012695"/>
    </source>
</evidence>
<accession>A0A9P6WZD2</accession>
<dbReference type="GO" id="GO:0004657">
    <property type="term" value="F:proline dehydrogenase activity"/>
    <property type="evidence" value="ECO:0007669"/>
    <property type="project" value="UniProtKB-EC"/>
</dbReference>
<gene>
    <name evidence="8" type="ORF">G6F64_011608</name>
</gene>
<proteinExistence type="inferred from homology"/>
<feature type="domain" description="Proline dehydrogenase" evidence="7">
    <location>
        <begin position="272"/>
        <end position="579"/>
    </location>
</feature>
<keyword evidence="5" id="KW-0274">FAD</keyword>
<evidence type="ECO:0000256" key="4">
    <source>
        <dbReference type="ARBA" id="ARBA00023062"/>
    </source>
</evidence>
<evidence type="ECO:0000256" key="3">
    <source>
        <dbReference type="ARBA" id="ARBA00023002"/>
    </source>
</evidence>
<evidence type="ECO:0000313" key="8">
    <source>
        <dbReference type="EMBL" id="KAG1301653.1"/>
    </source>
</evidence>
<dbReference type="GO" id="GO:0071949">
    <property type="term" value="F:FAD binding"/>
    <property type="evidence" value="ECO:0007669"/>
    <property type="project" value="TreeGrafter"/>
</dbReference>
<dbReference type="EMBL" id="JAANQT010002925">
    <property type="protein sequence ID" value="KAG1301653.1"/>
    <property type="molecule type" value="Genomic_DNA"/>
</dbReference>
<evidence type="ECO:0000256" key="5">
    <source>
        <dbReference type="RuleBase" id="RU364054"/>
    </source>
</evidence>
<dbReference type="InterPro" id="IPR002872">
    <property type="entry name" value="Proline_DH_dom"/>
</dbReference>
<dbReference type="Pfam" id="PF01619">
    <property type="entry name" value="Pro_dh"/>
    <property type="match status" value="1"/>
</dbReference>
<keyword evidence="9" id="KW-1185">Reference proteome</keyword>
<feature type="region of interest" description="Disordered" evidence="6">
    <location>
        <begin position="604"/>
        <end position="624"/>
    </location>
</feature>
<dbReference type="GO" id="GO:0005739">
    <property type="term" value="C:mitochondrion"/>
    <property type="evidence" value="ECO:0007669"/>
    <property type="project" value="TreeGrafter"/>
</dbReference>
<name>A0A9P6WZD2_RHIOR</name>
<dbReference type="InterPro" id="IPR015659">
    <property type="entry name" value="Proline_oxidase"/>
</dbReference>
<keyword evidence="4 5" id="KW-0642">Proline metabolism</keyword>
<comment type="similarity">
    <text evidence="1 5">Belongs to the proline oxidase family.</text>
</comment>
<dbReference type="GO" id="GO:0010133">
    <property type="term" value="P:L-proline catabolic process to L-glutamate"/>
    <property type="evidence" value="ECO:0007669"/>
    <property type="project" value="TreeGrafter"/>
</dbReference>
<comment type="cofactor">
    <cofactor evidence="5">
        <name>FAD</name>
        <dbReference type="ChEBI" id="CHEBI:57692"/>
    </cofactor>
</comment>
<dbReference type="OrthoDB" id="5464at2759"/>
<keyword evidence="5" id="KW-0285">Flavoprotein</keyword>
<dbReference type="AlphaFoldDB" id="A0A9P6WZD2"/>
<dbReference type="EC" id="1.5.5.2" evidence="2 5"/>
<dbReference type="SUPFAM" id="SSF51730">
    <property type="entry name" value="FAD-linked oxidoreductase"/>
    <property type="match status" value="1"/>
</dbReference>
<evidence type="ECO:0000256" key="1">
    <source>
        <dbReference type="ARBA" id="ARBA00005869"/>
    </source>
</evidence>
<dbReference type="Proteomes" id="UP000716291">
    <property type="component" value="Unassembled WGS sequence"/>
</dbReference>
<protein>
    <recommendedName>
        <fullName evidence="2 5">Proline dehydrogenase</fullName>
        <ecNumber evidence="2 5">1.5.5.2</ecNumber>
    </recommendedName>
</protein>
<dbReference type="PANTHER" id="PTHR13914">
    <property type="entry name" value="PROLINE OXIDASE"/>
    <property type="match status" value="1"/>
</dbReference>
<organism evidence="8 9">
    <name type="scientific">Rhizopus oryzae</name>
    <name type="common">Mucormycosis agent</name>
    <name type="synonym">Rhizopus arrhizus var. delemar</name>
    <dbReference type="NCBI Taxonomy" id="64495"/>
    <lineage>
        <taxon>Eukaryota</taxon>
        <taxon>Fungi</taxon>
        <taxon>Fungi incertae sedis</taxon>
        <taxon>Mucoromycota</taxon>
        <taxon>Mucoromycotina</taxon>
        <taxon>Mucoromycetes</taxon>
        <taxon>Mucorales</taxon>
        <taxon>Mucorineae</taxon>
        <taxon>Rhizopodaceae</taxon>
        <taxon>Rhizopus</taxon>
    </lineage>
</organism>
<reference evidence="8" key="1">
    <citation type="journal article" date="2020" name="Microb. Genom.">
        <title>Genetic diversity of clinical and environmental Mucorales isolates obtained from an investigation of mucormycosis cases among solid organ transplant recipients.</title>
        <authorList>
            <person name="Nguyen M.H."/>
            <person name="Kaul D."/>
            <person name="Muto C."/>
            <person name="Cheng S.J."/>
            <person name="Richter R.A."/>
            <person name="Bruno V.M."/>
            <person name="Liu G."/>
            <person name="Beyhan S."/>
            <person name="Sundermann A.J."/>
            <person name="Mounaud S."/>
            <person name="Pasculle A.W."/>
            <person name="Nierman W.C."/>
            <person name="Driscoll E."/>
            <person name="Cumbie R."/>
            <person name="Clancy C.J."/>
            <person name="Dupont C.L."/>
        </authorList>
    </citation>
    <scope>NUCLEOTIDE SEQUENCE</scope>
    <source>
        <strain evidence="8">GL11</strain>
    </source>
</reference>
<keyword evidence="3 5" id="KW-0560">Oxidoreductase</keyword>
<dbReference type="InterPro" id="IPR029041">
    <property type="entry name" value="FAD-linked_oxidoreductase-like"/>
</dbReference>
<comment type="catalytic activity">
    <reaction evidence="5">
        <text>L-proline + a quinone = (S)-1-pyrroline-5-carboxylate + a quinol + H(+)</text>
        <dbReference type="Rhea" id="RHEA:23784"/>
        <dbReference type="ChEBI" id="CHEBI:15378"/>
        <dbReference type="ChEBI" id="CHEBI:17388"/>
        <dbReference type="ChEBI" id="CHEBI:24646"/>
        <dbReference type="ChEBI" id="CHEBI:60039"/>
        <dbReference type="ChEBI" id="CHEBI:132124"/>
        <dbReference type="EC" id="1.5.5.2"/>
    </reaction>
</comment>
<sequence>MQRILTRAAVVPHVRLIPRSVLSYTRLSCRQLSTIPKQKRAHQIPFKTISASVALTTSLYFYSRSIAEAEALVNSSSLTKSSPGATISELQDKDNRIAVQAKTTQELAMALFVYRLCAFPWLVDAAPFIISTAERLHLHAPVYWFIKQTFFRHFCGGETSEECISSMDKLAHSGINCILDLSVEADLHIDKEKPKENGLGKYFHDEQQADVILKMIKTCIQTAAGGGMSNAMVAVKVTGFTAPELLLRLNQAIVALDQSFLKYQKDGCIDAHGIEQVVQDILPPAEGQEQQAQRTSIIEHLKNEKGTLDLLEFRKLFHLQGPGRDVWWKTNQTDSKLLNSEDLEAYDRMMNRVDEACSLAHQLKVGIMVDAEQSYFQDAIDHVAITLQRKYNRRIENEQHGPTIYNTYQMYTKSAQGRMELDEELSRRENYVFAAKLVRGAYMVSERKRALDMGYPSPIHDTLENTHDSYNGGVKFLLNKLRQHQQSTNEALSVYNSPIVFMVASHNRESVMLTVEEMEKNQISPHSGIVLFGQLFSMQDQISYTLSRHGYASYKYLPYGMIDEVIPYLLRRAQENSAVLGGPGVAHERQLIWDELKGRITGKASPEVTITPSTPGSETTTTSA</sequence>
<evidence type="ECO:0000259" key="7">
    <source>
        <dbReference type="Pfam" id="PF01619"/>
    </source>
</evidence>
<evidence type="ECO:0000256" key="6">
    <source>
        <dbReference type="SAM" id="MobiDB-lite"/>
    </source>
</evidence>
<dbReference type="PANTHER" id="PTHR13914:SF0">
    <property type="entry name" value="PROLINE DEHYDROGENASE 1, MITOCHONDRIAL"/>
    <property type="match status" value="1"/>
</dbReference>